<evidence type="ECO:0000256" key="6">
    <source>
        <dbReference type="ARBA" id="ARBA00022737"/>
    </source>
</evidence>
<organism evidence="10 11">
    <name type="scientific">Planoprotostelium fungivorum</name>
    <dbReference type="NCBI Taxonomy" id="1890364"/>
    <lineage>
        <taxon>Eukaryota</taxon>
        <taxon>Amoebozoa</taxon>
        <taxon>Evosea</taxon>
        <taxon>Variosea</taxon>
        <taxon>Cavosteliida</taxon>
        <taxon>Cavosteliaceae</taxon>
        <taxon>Planoprotostelium</taxon>
    </lineage>
</organism>
<keyword evidence="11" id="KW-1185">Reference proteome</keyword>
<comment type="function">
    <text evidence="1">Accessory subunit of the mitochondrial membrane respiratory chain NADH dehydrogenase (Complex I), that is believed not to be involved in catalysis. Complex I functions in the transfer of electrons from NADH to the respiratory chain. The immediate electron acceptor for the enzyme is believed to be ubiquinone.</text>
</comment>
<dbReference type="EMBL" id="MDYQ01000091">
    <property type="protein sequence ID" value="PRP83029.1"/>
    <property type="molecule type" value="Genomic_DNA"/>
</dbReference>
<dbReference type="PANTHER" id="PTHR13344:SF0">
    <property type="entry name" value="NADH DEHYDROGENASE [UBIQUINONE] 1 ALPHA SUBCOMPLEX SUBUNIT 8"/>
    <property type="match status" value="1"/>
</dbReference>
<gene>
    <name evidence="10" type="ORF">PROFUN_09884</name>
</gene>
<dbReference type="PANTHER" id="PTHR13344">
    <property type="entry name" value="NADH-UBIQUINONE OXIDOREDUCTASE"/>
    <property type="match status" value="1"/>
</dbReference>
<keyword evidence="4" id="KW-0813">Transport</keyword>
<evidence type="ECO:0000256" key="8">
    <source>
        <dbReference type="ARBA" id="ARBA00023128"/>
    </source>
</evidence>
<dbReference type="GO" id="GO:0006120">
    <property type="term" value="P:mitochondrial electron transport, NADH to ubiquinone"/>
    <property type="evidence" value="ECO:0007669"/>
    <property type="project" value="InterPro"/>
</dbReference>
<evidence type="ECO:0000256" key="7">
    <source>
        <dbReference type="ARBA" id="ARBA00022982"/>
    </source>
</evidence>
<keyword evidence="5" id="KW-0679">Respiratory chain</keyword>
<keyword evidence="9" id="KW-1015">Disulfide bond</keyword>
<dbReference type="AlphaFoldDB" id="A0A2P6NGG3"/>
<evidence type="ECO:0000256" key="3">
    <source>
        <dbReference type="ARBA" id="ARBA00010705"/>
    </source>
</evidence>
<protein>
    <submittedName>
        <fullName evidence="10">Uncharacterized protein</fullName>
    </submittedName>
</protein>
<keyword evidence="8" id="KW-0496">Mitochondrion</keyword>
<comment type="subcellular location">
    <subcellularLocation>
        <location evidence="2">Mitochondrion</location>
    </subcellularLocation>
</comment>
<evidence type="ECO:0000256" key="9">
    <source>
        <dbReference type="ARBA" id="ARBA00023157"/>
    </source>
</evidence>
<evidence type="ECO:0000256" key="1">
    <source>
        <dbReference type="ARBA" id="ARBA00003195"/>
    </source>
</evidence>
<dbReference type="Gene3D" id="1.10.287.2900">
    <property type="match status" value="1"/>
</dbReference>
<dbReference type="InterPro" id="IPR016680">
    <property type="entry name" value="NDUFA8"/>
</dbReference>
<dbReference type="Proteomes" id="UP000241769">
    <property type="component" value="Unassembled WGS sequence"/>
</dbReference>
<dbReference type="GO" id="GO:0005739">
    <property type="term" value="C:mitochondrion"/>
    <property type="evidence" value="ECO:0007669"/>
    <property type="project" value="UniProtKB-SubCell"/>
</dbReference>
<dbReference type="OrthoDB" id="276296at2759"/>
<dbReference type="STRING" id="1890364.A0A2P6NGG3"/>
<evidence type="ECO:0000256" key="5">
    <source>
        <dbReference type="ARBA" id="ARBA00022660"/>
    </source>
</evidence>
<evidence type="ECO:0000313" key="10">
    <source>
        <dbReference type="EMBL" id="PRP83029.1"/>
    </source>
</evidence>
<keyword evidence="6" id="KW-0677">Repeat</keyword>
<accession>A0A2P6NGG3</accession>
<name>A0A2P6NGG3_9EUKA</name>
<evidence type="ECO:0000256" key="4">
    <source>
        <dbReference type="ARBA" id="ARBA00022448"/>
    </source>
</evidence>
<comment type="similarity">
    <text evidence="3">Belongs to the complex I NDUFA8 subunit family.</text>
</comment>
<evidence type="ECO:0000313" key="11">
    <source>
        <dbReference type="Proteomes" id="UP000241769"/>
    </source>
</evidence>
<sequence>MTANLDKKFPIEKEFSTTLLASAEYIGKPCDRANREFLWCKMKNDNPEKCLSQGEDTLQCATDVLGTLKSNCGIDLHNFATCLNLHSYRVKECRVQQRDLRRCATKFYPEDDE</sequence>
<evidence type="ECO:0000256" key="2">
    <source>
        <dbReference type="ARBA" id="ARBA00004173"/>
    </source>
</evidence>
<reference evidence="10 11" key="1">
    <citation type="journal article" date="2018" name="Genome Biol. Evol.">
        <title>Multiple Roots of Fruiting Body Formation in Amoebozoa.</title>
        <authorList>
            <person name="Hillmann F."/>
            <person name="Forbes G."/>
            <person name="Novohradska S."/>
            <person name="Ferling I."/>
            <person name="Riege K."/>
            <person name="Groth M."/>
            <person name="Westermann M."/>
            <person name="Marz M."/>
            <person name="Spaller T."/>
            <person name="Winckler T."/>
            <person name="Schaap P."/>
            <person name="Glockner G."/>
        </authorList>
    </citation>
    <scope>NUCLEOTIDE SEQUENCE [LARGE SCALE GENOMIC DNA]</scope>
    <source>
        <strain evidence="10 11">Jena</strain>
    </source>
</reference>
<proteinExistence type="inferred from homology"/>
<dbReference type="InParanoid" id="A0A2P6NGG3"/>
<comment type="caution">
    <text evidence="10">The sequence shown here is derived from an EMBL/GenBank/DDBJ whole genome shotgun (WGS) entry which is preliminary data.</text>
</comment>
<keyword evidence="7" id="KW-0249">Electron transport</keyword>